<dbReference type="InterPro" id="IPR052733">
    <property type="entry name" value="Chloroplast_QOR"/>
</dbReference>
<dbReference type="GO" id="GO:0016491">
    <property type="term" value="F:oxidoreductase activity"/>
    <property type="evidence" value="ECO:0007669"/>
    <property type="project" value="InterPro"/>
</dbReference>
<dbReference type="CDD" id="cd08267">
    <property type="entry name" value="MDR1"/>
    <property type="match status" value="1"/>
</dbReference>
<accession>A0A8J5LNN2</accession>
<gene>
    <name evidence="2" type="ORF">ZIOFF_017110</name>
</gene>
<evidence type="ECO:0000313" key="2">
    <source>
        <dbReference type="EMBL" id="KAG6520080.1"/>
    </source>
</evidence>
<dbReference type="SUPFAM" id="SSF50129">
    <property type="entry name" value="GroES-like"/>
    <property type="match status" value="1"/>
</dbReference>
<dbReference type="AlphaFoldDB" id="A0A8J5LNN2"/>
<dbReference type="InterPro" id="IPR020843">
    <property type="entry name" value="ER"/>
</dbReference>
<evidence type="ECO:0000313" key="3">
    <source>
        <dbReference type="Proteomes" id="UP000734854"/>
    </source>
</evidence>
<keyword evidence="3" id="KW-1185">Reference proteome</keyword>
<dbReference type="EMBL" id="JACMSC010000005">
    <property type="protein sequence ID" value="KAG6520080.1"/>
    <property type="molecule type" value="Genomic_DNA"/>
</dbReference>
<dbReference type="InterPro" id="IPR036291">
    <property type="entry name" value="NAD(P)-bd_dom_sf"/>
</dbReference>
<name>A0A8J5LNN2_ZINOF</name>
<evidence type="ECO:0000259" key="1">
    <source>
        <dbReference type="SMART" id="SM00829"/>
    </source>
</evidence>
<proteinExistence type="predicted"/>
<dbReference type="PANTHER" id="PTHR44013">
    <property type="entry name" value="ZINC-TYPE ALCOHOL DEHYDROGENASE-LIKE PROTEIN C16A3.02C"/>
    <property type="match status" value="1"/>
</dbReference>
<comment type="caution">
    <text evidence="2">The sequence shown here is derived from an EMBL/GenBank/DDBJ whole genome shotgun (WGS) entry which is preliminary data.</text>
</comment>
<dbReference type="Gene3D" id="3.40.50.720">
    <property type="entry name" value="NAD(P)-binding Rossmann-like Domain"/>
    <property type="match status" value="1"/>
</dbReference>
<dbReference type="PANTHER" id="PTHR44013:SF1">
    <property type="entry name" value="ZINC-TYPE ALCOHOL DEHYDROGENASE-LIKE PROTEIN C16A3.02C"/>
    <property type="match status" value="1"/>
</dbReference>
<protein>
    <recommendedName>
        <fullName evidence="1">Enoyl reductase (ER) domain-containing protein</fullName>
    </recommendedName>
</protein>
<organism evidence="2 3">
    <name type="scientific">Zingiber officinale</name>
    <name type="common">Ginger</name>
    <name type="synonym">Amomum zingiber</name>
    <dbReference type="NCBI Taxonomy" id="94328"/>
    <lineage>
        <taxon>Eukaryota</taxon>
        <taxon>Viridiplantae</taxon>
        <taxon>Streptophyta</taxon>
        <taxon>Embryophyta</taxon>
        <taxon>Tracheophyta</taxon>
        <taxon>Spermatophyta</taxon>
        <taxon>Magnoliopsida</taxon>
        <taxon>Liliopsida</taxon>
        <taxon>Zingiberales</taxon>
        <taxon>Zingiberaceae</taxon>
        <taxon>Zingiber</taxon>
    </lineage>
</organism>
<dbReference type="Proteomes" id="UP000734854">
    <property type="component" value="Unassembled WGS sequence"/>
</dbReference>
<feature type="domain" description="Enoyl reductase (ER)" evidence="1">
    <location>
        <begin position="1"/>
        <end position="306"/>
    </location>
</feature>
<dbReference type="Gene3D" id="3.90.180.10">
    <property type="entry name" value="Medium-chain alcohol dehydrogenases, catalytic domain"/>
    <property type="match status" value="1"/>
</dbReference>
<dbReference type="InterPro" id="IPR011032">
    <property type="entry name" value="GroES-like_sf"/>
</dbReference>
<reference evidence="2 3" key="1">
    <citation type="submission" date="2020-08" db="EMBL/GenBank/DDBJ databases">
        <title>Plant Genome Project.</title>
        <authorList>
            <person name="Zhang R.-G."/>
        </authorList>
    </citation>
    <scope>NUCLEOTIDE SEQUENCE [LARGE SCALE GENOMIC DNA]</scope>
    <source>
        <tissue evidence="2">Rhizome</tissue>
    </source>
</reference>
<dbReference type="Pfam" id="PF13602">
    <property type="entry name" value="ADH_zinc_N_2"/>
    <property type="match status" value="1"/>
</dbReference>
<dbReference type="SUPFAM" id="SSF51735">
    <property type="entry name" value="NAD(P)-binding Rossmann-fold domains"/>
    <property type="match status" value="1"/>
</dbReference>
<dbReference type="SMART" id="SM00829">
    <property type="entry name" value="PKS_ER"/>
    <property type="match status" value="1"/>
</dbReference>
<dbReference type="Pfam" id="PF08240">
    <property type="entry name" value="ADH_N"/>
    <property type="match status" value="1"/>
</dbReference>
<dbReference type="InterPro" id="IPR013154">
    <property type="entry name" value="ADH-like_N"/>
</dbReference>
<sequence>MQHVVVQIPCPKEGEILLKVEATSINPIDWKLQKGMMRPFLPPKFPFIPGVDVAGEIIEVGDERTDFKQGDKVIAMLNLPKSGGLAEYAVAPVTLTVPRPSELAPAEASGLPTAAVIALQALKTAGVEFDGRNISSNTLITAASGGVGHYAVQLAKLAGLHVTATCGSRNMELVKSLGADEVLDYKKPAGAKLRSPSGKKYDTVIHCATWISWGTFEANLSAEGKVIDISPSFRSMFTSLCRRVMMSKKKLVTLLLEPKVEDIKFVVELAKEGRLRTFVDSKYGLEKAEEAWAKSMSGRATGKVVVEMSKSSDPDARISDYFDVAVGTDIEDAFAAMLFPTAVASVRFFSNDNTCCIIADHEIGKAPLVGN</sequence>